<dbReference type="EMBL" id="JACCBN010000001">
    <property type="protein sequence ID" value="NYD38193.1"/>
    <property type="molecule type" value="Genomic_DNA"/>
</dbReference>
<keyword evidence="15" id="KW-1185">Reference proteome</keyword>
<dbReference type="Pfam" id="PF13538">
    <property type="entry name" value="UvrD_C_2"/>
    <property type="match status" value="1"/>
</dbReference>
<evidence type="ECO:0000256" key="3">
    <source>
        <dbReference type="ARBA" id="ARBA00022763"/>
    </source>
</evidence>
<keyword evidence="10 11" id="KW-0413">Isomerase</keyword>
<dbReference type="GO" id="GO:0017116">
    <property type="term" value="F:single-stranded DNA helicase activity"/>
    <property type="evidence" value="ECO:0007669"/>
    <property type="project" value="TreeGrafter"/>
</dbReference>
<comment type="caution">
    <text evidence="14">The sequence shown here is derived from an EMBL/GenBank/DDBJ whole genome shotgun (WGS) entry which is preliminary data.</text>
</comment>
<dbReference type="PANTHER" id="PTHR43788:SF6">
    <property type="entry name" value="DNA HELICASE B"/>
    <property type="match status" value="1"/>
</dbReference>
<dbReference type="HAMAP" id="MF_01487">
    <property type="entry name" value="RecD"/>
    <property type="match status" value="1"/>
</dbReference>
<comment type="miscellaneous">
    <text evidence="11">In the RecBCD complex, RecB has a slow 3'-5' helicase, an exonuclease activity and loads RecA onto ssDNA, RecD has a fast 5'-3' helicase activity, while RecC stimulates the ATPase and processivity of the RecB helicase and contributes to recognition of the Chi site.</text>
</comment>
<dbReference type="EC" id="5.6.2.3" evidence="11"/>
<evidence type="ECO:0000259" key="12">
    <source>
        <dbReference type="Pfam" id="PF13538"/>
    </source>
</evidence>
<comment type="subunit">
    <text evidence="11">Heterotrimer of RecB, RecC and RecD. All subunits contribute to DNA-binding.</text>
</comment>
<evidence type="ECO:0000256" key="7">
    <source>
        <dbReference type="ARBA" id="ARBA00022840"/>
    </source>
</evidence>
<keyword evidence="8 11" id="KW-0238">DNA-binding</keyword>
<dbReference type="InterPro" id="IPR041851">
    <property type="entry name" value="RecD_N_sf"/>
</dbReference>
<dbReference type="GO" id="GO:0000724">
    <property type="term" value="P:double-strand break repair via homologous recombination"/>
    <property type="evidence" value="ECO:0007669"/>
    <property type="project" value="UniProtKB-UniRule"/>
</dbReference>
<dbReference type="Gene3D" id="1.10.10.1020">
    <property type="entry name" value="RecBCD complex, subunit RecD, N-terminal domain"/>
    <property type="match status" value="1"/>
</dbReference>
<feature type="binding site" evidence="11">
    <location>
        <begin position="190"/>
        <end position="197"/>
    </location>
    <ligand>
        <name>ATP</name>
        <dbReference type="ChEBI" id="CHEBI:30616"/>
    </ligand>
</feature>
<dbReference type="SUPFAM" id="SSF52540">
    <property type="entry name" value="P-loop containing nucleoside triphosphate hydrolases"/>
    <property type="match status" value="2"/>
</dbReference>
<comment type="catalytic activity">
    <reaction evidence="11">
        <text>ATP + H2O = ADP + phosphate + H(+)</text>
        <dbReference type="Rhea" id="RHEA:13065"/>
        <dbReference type="ChEBI" id="CHEBI:15377"/>
        <dbReference type="ChEBI" id="CHEBI:15378"/>
        <dbReference type="ChEBI" id="CHEBI:30616"/>
        <dbReference type="ChEBI" id="CHEBI:43474"/>
        <dbReference type="ChEBI" id="CHEBI:456216"/>
        <dbReference type="EC" id="5.6.2.3"/>
    </reaction>
</comment>
<dbReference type="InterPro" id="IPR050534">
    <property type="entry name" value="Coronavir_polyprotein_1ab"/>
</dbReference>
<dbReference type="InterPro" id="IPR006344">
    <property type="entry name" value="RecD"/>
</dbReference>
<evidence type="ECO:0000256" key="2">
    <source>
        <dbReference type="ARBA" id="ARBA00022741"/>
    </source>
</evidence>
<evidence type="ECO:0000256" key="9">
    <source>
        <dbReference type="ARBA" id="ARBA00023204"/>
    </source>
</evidence>
<evidence type="ECO:0000256" key="4">
    <source>
        <dbReference type="ARBA" id="ARBA00022801"/>
    </source>
</evidence>
<protein>
    <recommendedName>
        <fullName evidence="11">RecBCD enzyme subunit RecD</fullName>
        <ecNumber evidence="11">5.6.2.3</ecNumber>
    </recommendedName>
    <alternativeName>
        <fullName evidence="11">DNA 5'-3' helicase subunit RecD</fullName>
    </alternativeName>
    <alternativeName>
        <fullName evidence="11">Exonuclease V subunit RecD</fullName>
        <shortName evidence="11">ExoV subunit RecD</shortName>
    </alternativeName>
    <alternativeName>
        <fullName evidence="11">Helicase/nuclease RecBCD subunit RecD</fullName>
    </alternativeName>
</protein>
<evidence type="ECO:0000256" key="5">
    <source>
        <dbReference type="ARBA" id="ARBA00022806"/>
    </source>
</evidence>
<name>A0A7Y9DZ58_9PSEU</name>
<dbReference type="GO" id="GO:0008854">
    <property type="term" value="F:exodeoxyribonuclease V activity"/>
    <property type="evidence" value="ECO:0007669"/>
    <property type="project" value="InterPro"/>
</dbReference>
<dbReference type="GO" id="GO:0005524">
    <property type="term" value="F:ATP binding"/>
    <property type="evidence" value="ECO:0007669"/>
    <property type="project" value="UniProtKB-UniRule"/>
</dbReference>
<keyword evidence="5 11" id="KW-0347">Helicase</keyword>
<evidence type="ECO:0000256" key="6">
    <source>
        <dbReference type="ARBA" id="ARBA00022839"/>
    </source>
</evidence>
<keyword evidence="7 11" id="KW-0067">ATP-binding</keyword>
<evidence type="ECO:0000256" key="1">
    <source>
        <dbReference type="ARBA" id="ARBA00022722"/>
    </source>
</evidence>
<comment type="function">
    <text evidence="11">A helicase/nuclease that prepares dsDNA breaks (DSB) for recombinational DNA repair. Binds to DSBs and unwinds DNA via a highly rapid and processive ATP-dependent bidirectional helicase activity. Unwinds dsDNA until it encounters a Chi (crossover hotspot instigator) sequence from the 3' direction. Cuts ssDNA a few nucleotides 3' to the Chi site. The properties and activities of the enzyme are changed at Chi. The Chi-altered holoenzyme produces a long 3'-ssDNA overhang and facilitates RecA-binding to the ssDNA for homologous DNA recombination and repair. Holoenzyme degrades any linearized DNA that is unable to undergo homologous recombination. In the holoenzyme this subunit has ssDNA-dependent ATPase and 5'-3' helicase activity. When added to pre-assembled RecBC greatly stimulates nuclease activity and augments holoenzyme processivity. Negatively regulates the RecA-loading ability of RecBCD.</text>
</comment>
<dbReference type="Proteomes" id="UP000535890">
    <property type="component" value="Unassembled WGS sequence"/>
</dbReference>
<dbReference type="CDD" id="cd17933">
    <property type="entry name" value="DEXSc_RecD-like"/>
    <property type="match status" value="1"/>
</dbReference>
<gene>
    <name evidence="11" type="primary">recD</name>
    <name evidence="14" type="ORF">BJ983_004295</name>
</gene>
<dbReference type="AlphaFoldDB" id="A0A7Y9DZ58"/>
<keyword evidence="3 11" id="KW-0227">DNA damage</keyword>
<comment type="similarity">
    <text evidence="11">Belongs to the RecD family.</text>
</comment>
<dbReference type="NCBIfam" id="TIGR01447">
    <property type="entry name" value="recD"/>
    <property type="match status" value="1"/>
</dbReference>
<evidence type="ECO:0000313" key="14">
    <source>
        <dbReference type="EMBL" id="NYD38193.1"/>
    </source>
</evidence>
<dbReference type="InterPro" id="IPR027417">
    <property type="entry name" value="P-loop_NTPase"/>
</dbReference>
<dbReference type="GO" id="GO:0009338">
    <property type="term" value="C:exodeoxyribonuclease V complex"/>
    <property type="evidence" value="ECO:0007669"/>
    <property type="project" value="InterPro"/>
</dbReference>
<dbReference type="Pfam" id="PF13245">
    <property type="entry name" value="AAA_19"/>
    <property type="match status" value="1"/>
</dbReference>
<dbReference type="CDD" id="cd18809">
    <property type="entry name" value="SF1_C_RecD"/>
    <property type="match status" value="1"/>
</dbReference>
<keyword evidence="1 11" id="KW-0540">Nuclease</keyword>
<keyword evidence="4 11" id="KW-0378">Hydrolase</keyword>
<dbReference type="Gene3D" id="3.40.50.300">
    <property type="entry name" value="P-loop containing nucleotide triphosphate hydrolases"/>
    <property type="match status" value="3"/>
</dbReference>
<evidence type="ECO:0000259" key="13">
    <source>
        <dbReference type="Pfam" id="PF21185"/>
    </source>
</evidence>
<evidence type="ECO:0000256" key="10">
    <source>
        <dbReference type="ARBA" id="ARBA00023235"/>
    </source>
</evidence>
<feature type="domain" description="UvrD-like helicase C-terminal" evidence="12">
    <location>
        <begin position="542"/>
        <end position="588"/>
    </location>
</feature>
<dbReference type="InterPro" id="IPR049550">
    <property type="entry name" value="RecD_N"/>
</dbReference>
<dbReference type="PANTHER" id="PTHR43788">
    <property type="entry name" value="DNA2/NAM7 HELICASE FAMILY MEMBER"/>
    <property type="match status" value="1"/>
</dbReference>
<evidence type="ECO:0000256" key="11">
    <source>
        <dbReference type="HAMAP-Rule" id="MF_01487"/>
    </source>
</evidence>
<dbReference type="GO" id="GO:0043139">
    <property type="term" value="F:5'-3' DNA helicase activity"/>
    <property type="evidence" value="ECO:0007669"/>
    <property type="project" value="UniProtKB-UniRule"/>
</dbReference>
<accession>A0A7Y9DZ58</accession>
<keyword evidence="2 11" id="KW-0547">Nucleotide-binding</keyword>
<dbReference type="InterPro" id="IPR027785">
    <property type="entry name" value="UvrD-like_helicase_C"/>
</dbReference>
<evidence type="ECO:0000256" key="8">
    <source>
        <dbReference type="ARBA" id="ARBA00023125"/>
    </source>
</evidence>
<proteinExistence type="inferred from homology"/>
<feature type="domain" description="RecBCD enzyme subunit RecD N-terminal" evidence="13">
    <location>
        <begin position="27"/>
        <end position="124"/>
    </location>
</feature>
<dbReference type="GO" id="GO:0003677">
    <property type="term" value="F:DNA binding"/>
    <property type="evidence" value="ECO:0007669"/>
    <property type="project" value="UniProtKB-UniRule"/>
</dbReference>
<organism evidence="14 15">
    <name type="scientific">Actinomycetospora corticicola</name>
    <dbReference type="NCBI Taxonomy" id="663602"/>
    <lineage>
        <taxon>Bacteria</taxon>
        <taxon>Bacillati</taxon>
        <taxon>Actinomycetota</taxon>
        <taxon>Actinomycetes</taxon>
        <taxon>Pseudonocardiales</taxon>
        <taxon>Pseudonocardiaceae</taxon>
        <taxon>Actinomycetospora</taxon>
    </lineage>
</organism>
<keyword evidence="9 11" id="KW-0234">DNA repair</keyword>
<dbReference type="Pfam" id="PF21185">
    <property type="entry name" value="RecD_N"/>
    <property type="match status" value="1"/>
</dbReference>
<sequence length="612" mass="65011">MTMDFATEEGVRYAARAGGLLATFTARGVLAPSDAAVARRLGRLGREDDDEVLLAAALTVRALRGGSVCLALGDVDRVVLTDDGTLDDTSDLPWPAAPAAWAARLAASPLTRPGGPLRLDDRLLWLDRYRRQEDEVHASLTARASAPPPSVDPVRLRAALDRLFPGEDAGDHQRLACAVATLRWTAVIAGGPGTGKTTTVSRLLAVLRDQDPTCRIALAAPTGKAAARLGEAVAAESLPEADRARVGDVDASTIHRLLGSRADTSSRFRHDRHRRLPHDVVIVDETSMVSLTLMARLLEAVRDDARVVFVGDPDQLAPVEAGAVLGDLVSAPELGTPRPAPDELDAVGCTAHPAANGVVRLERNYRNNADIAALALAIRQGDADAALECLRSAGSLEFVESADLTDREPAGLAGLREEVVGGAREVAAAARAGDARGALFAGEEHRLLCAHRRGPYGVARWAAQVERWLDEDGGVDADREAGEIWWPGRPLLVTENDYDLGLYNGDTGVIVAQGNRTVAVFSRGDVPVERAPALLGDVTTVNAMTVHRAQGSQYTKVTVLLPPPESPLLTRELLYTAVTRARDRVRVVGSAESVHAAVGRPISRASGFARHR</sequence>
<reference evidence="14 15" key="1">
    <citation type="submission" date="2020-07" db="EMBL/GenBank/DDBJ databases">
        <title>Sequencing the genomes of 1000 actinobacteria strains.</title>
        <authorList>
            <person name="Klenk H.-P."/>
        </authorList>
    </citation>
    <scope>NUCLEOTIDE SEQUENCE [LARGE SCALE GENOMIC DNA]</scope>
    <source>
        <strain evidence="14 15">DSM 45772</strain>
    </source>
</reference>
<keyword evidence="6 11" id="KW-0269">Exonuclease</keyword>
<evidence type="ECO:0000313" key="15">
    <source>
        <dbReference type="Proteomes" id="UP000535890"/>
    </source>
</evidence>